<dbReference type="AlphaFoldDB" id="A0A383CBZ3"/>
<accession>A0A383CBZ3</accession>
<evidence type="ECO:0000256" key="1">
    <source>
        <dbReference type="SAM" id="Phobius"/>
    </source>
</evidence>
<proteinExistence type="predicted"/>
<feature type="transmembrane region" description="Helical" evidence="1">
    <location>
        <begin position="17"/>
        <end position="41"/>
    </location>
</feature>
<keyword evidence="1" id="KW-0472">Membrane</keyword>
<gene>
    <name evidence="2" type="ORF">METZ01_LOCUS482437</name>
</gene>
<evidence type="ECO:0000313" key="2">
    <source>
        <dbReference type="EMBL" id="SVE29583.1"/>
    </source>
</evidence>
<reference evidence="2" key="1">
    <citation type="submission" date="2018-05" db="EMBL/GenBank/DDBJ databases">
        <authorList>
            <person name="Lanie J.A."/>
            <person name="Ng W.-L."/>
            <person name="Kazmierczak K.M."/>
            <person name="Andrzejewski T.M."/>
            <person name="Davidsen T.M."/>
            <person name="Wayne K.J."/>
            <person name="Tettelin H."/>
            <person name="Glass J.I."/>
            <person name="Rusch D."/>
            <person name="Podicherti R."/>
            <person name="Tsui H.-C.T."/>
            <person name="Winkler M.E."/>
        </authorList>
    </citation>
    <scope>NUCLEOTIDE SEQUENCE</scope>
</reference>
<feature type="non-terminal residue" evidence="2">
    <location>
        <position position="55"/>
    </location>
</feature>
<name>A0A383CBZ3_9ZZZZ</name>
<keyword evidence="1" id="KW-0812">Transmembrane</keyword>
<protein>
    <submittedName>
        <fullName evidence="2">Uncharacterized protein</fullName>
    </submittedName>
</protein>
<dbReference type="EMBL" id="UINC01207484">
    <property type="protein sequence ID" value="SVE29583.1"/>
    <property type="molecule type" value="Genomic_DNA"/>
</dbReference>
<sequence>MSVDPPFLSKVGKISTFIMNLAVVLGGLISLAWLAGSLLLYSQLDRPVWELASLV</sequence>
<organism evidence="2">
    <name type="scientific">marine metagenome</name>
    <dbReference type="NCBI Taxonomy" id="408172"/>
    <lineage>
        <taxon>unclassified sequences</taxon>
        <taxon>metagenomes</taxon>
        <taxon>ecological metagenomes</taxon>
    </lineage>
</organism>
<keyword evidence="1" id="KW-1133">Transmembrane helix</keyword>